<feature type="region of interest" description="Disordered" evidence="1">
    <location>
        <begin position="146"/>
        <end position="177"/>
    </location>
</feature>
<evidence type="ECO:0000256" key="1">
    <source>
        <dbReference type="SAM" id="MobiDB-lite"/>
    </source>
</evidence>
<evidence type="ECO:0000313" key="2">
    <source>
        <dbReference type="EMBL" id="CAA7405019.1"/>
    </source>
</evidence>
<dbReference type="PANTHER" id="PTHR37198:SF1">
    <property type="entry name" value="NUCLEOLIN"/>
    <property type="match status" value="1"/>
</dbReference>
<organism evidence="2 3">
    <name type="scientific">Spirodela intermedia</name>
    <name type="common">Intermediate duckweed</name>
    <dbReference type="NCBI Taxonomy" id="51605"/>
    <lineage>
        <taxon>Eukaryota</taxon>
        <taxon>Viridiplantae</taxon>
        <taxon>Streptophyta</taxon>
        <taxon>Embryophyta</taxon>
        <taxon>Tracheophyta</taxon>
        <taxon>Spermatophyta</taxon>
        <taxon>Magnoliopsida</taxon>
        <taxon>Liliopsida</taxon>
        <taxon>Araceae</taxon>
        <taxon>Lemnoideae</taxon>
        <taxon>Spirodela</taxon>
    </lineage>
</organism>
<dbReference type="EMBL" id="LR746274">
    <property type="protein sequence ID" value="CAA7405019.1"/>
    <property type="molecule type" value="Genomic_DNA"/>
</dbReference>
<evidence type="ECO:0000313" key="3">
    <source>
        <dbReference type="Proteomes" id="UP000663760"/>
    </source>
</evidence>
<proteinExistence type="predicted"/>
<reference evidence="2" key="1">
    <citation type="submission" date="2020-02" db="EMBL/GenBank/DDBJ databases">
        <authorList>
            <person name="Scholz U."/>
            <person name="Mascher M."/>
            <person name="Fiebig A."/>
        </authorList>
    </citation>
    <scope>NUCLEOTIDE SEQUENCE</scope>
</reference>
<accession>A0A7I8L4S9</accession>
<protein>
    <submittedName>
        <fullName evidence="2">Uncharacterized protein</fullName>
    </submittedName>
</protein>
<dbReference type="PANTHER" id="PTHR37198">
    <property type="entry name" value="NUCLEOLIN"/>
    <property type="match status" value="1"/>
</dbReference>
<dbReference type="OrthoDB" id="1933309at2759"/>
<dbReference type="AlphaFoldDB" id="A0A7I8L4S9"/>
<keyword evidence="3" id="KW-1185">Reference proteome</keyword>
<feature type="compositionally biased region" description="Low complexity" evidence="1">
    <location>
        <begin position="146"/>
        <end position="162"/>
    </location>
</feature>
<gene>
    <name evidence="2" type="ORF">SI8410_11015697</name>
</gene>
<feature type="region of interest" description="Disordered" evidence="1">
    <location>
        <begin position="1"/>
        <end position="41"/>
    </location>
</feature>
<dbReference type="Proteomes" id="UP000663760">
    <property type="component" value="Chromosome 11"/>
</dbReference>
<name>A0A7I8L4S9_SPIIN</name>
<sequence length="249" mass="26651">MGSLLPLPERFPSAALAEEKQAEEEETTAAGGGLEEGNVPALAGTGRWRISAPGEGEEVAAPARADEIGASSGEEIFCAPEVEEKLADVKQMEEAGDRETFIPILRVGREVTPLPEGEELLEETFPPADCSVLAVSTVKLSVLIESSSSSSEPTSSTEEQSSFPAEVESVVSQSRDDKGLATEETIWKQIDAIRMIAGSNRPPQPSCVEEVKALYLFVGIEPPISFEECSDLENVDDKLQFLKSIIGVK</sequence>